<evidence type="ECO:0000313" key="2">
    <source>
        <dbReference type="EMBL" id="CAL2087155.1"/>
    </source>
</evidence>
<keyword evidence="3" id="KW-1185">Reference proteome</keyword>
<dbReference type="PANTHER" id="PTHR47197:SF3">
    <property type="entry name" value="DIHYDRO-HEME D1 DEHYDROGENASE"/>
    <property type="match status" value="1"/>
</dbReference>
<dbReference type="Proteomes" id="UP001497416">
    <property type="component" value="Unassembled WGS sequence"/>
</dbReference>
<dbReference type="InterPro" id="IPR011048">
    <property type="entry name" value="Haem_d1_sf"/>
</dbReference>
<feature type="chain" id="PRO_5045354626" evidence="1">
    <location>
        <begin position="20"/>
        <end position="357"/>
    </location>
</feature>
<dbReference type="Pfam" id="PF16819">
    <property type="entry name" value="DUF5074"/>
    <property type="match status" value="1"/>
</dbReference>
<comment type="caution">
    <text evidence="2">The sequence shown here is derived from an EMBL/GenBank/DDBJ whole genome shotgun (WGS) entry which is preliminary data.</text>
</comment>
<proteinExistence type="predicted"/>
<accession>A0ABM9P1D2</accession>
<dbReference type="PROSITE" id="PS51257">
    <property type="entry name" value="PROKAR_LIPOPROTEIN"/>
    <property type="match status" value="1"/>
</dbReference>
<sequence length="357" mass="38731">MKKINFIFKALLLSGTIFLASCSDDNDPVLPKGDYENGILISGEGSSAGSGSISYISDDYSTSESKIFNKVNSTELGTFLQSVSFSGDNAYIVVDNQNSVTVVNRYTFQKTGQITDQLSTPRYIAVVGNRGYVTNWGSTSDETDDFIAVIDMTTSSLVEKISVGNGPERIKEKDGKLYVTHKGAFTNNNIVSVIDISTKNVATVTVKDRPDEMYFTSNNELVVLSEGRTLYDSSFNVIGHTKAAIAKINTSTNSVTSEIEFADEVHPGLMVVNNGKLYYTIGSDVFSMDVTASALPSTKLLTAVDGFLYGFEVRDGKLYALDASFSDVSKLNIFDLSTTDKTKTMDAPLGASKIYFN</sequence>
<keyword evidence="1" id="KW-0732">Signal</keyword>
<dbReference type="PANTHER" id="PTHR47197">
    <property type="entry name" value="PROTEIN NIRF"/>
    <property type="match status" value="1"/>
</dbReference>
<name>A0ABM9P1D2_9FLAO</name>
<dbReference type="SUPFAM" id="SSF51004">
    <property type="entry name" value="C-terminal (heme d1) domain of cytochrome cd1-nitrite reductase"/>
    <property type="match status" value="1"/>
</dbReference>
<dbReference type="RefSeq" id="WP_348712313.1">
    <property type="nucleotide sequence ID" value="NZ_CAXIXY010000004.1"/>
</dbReference>
<feature type="signal peptide" evidence="1">
    <location>
        <begin position="1"/>
        <end position="19"/>
    </location>
</feature>
<evidence type="ECO:0000256" key="1">
    <source>
        <dbReference type="SAM" id="SignalP"/>
    </source>
</evidence>
<dbReference type="InterPro" id="IPR031815">
    <property type="entry name" value="DUF5074"/>
</dbReference>
<dbReference type="InterPro" id="IPR051200">
    <property type="entry name" value="Host-pathogen_enzymatic-act"/>
</dbReference>
<gene>
    <name evidence="2" type="ORF">T190607A01A_20759</name>
</gene>
<protein>
    <submittedName>
        <fullName evidence="2">Cell surface protein</fullName>
    </submittedName>
</protein>
<dbReference type="EMBL" id="CAXIXY010000004">
    <property type="protein sequence ID" value="CAL2087155.1"/>
    <property type="molecule type" value="Genomic_DNA"/>
</dbReference>
<reference evidence="2 3" key="1">
    <citation type="submission" date="2024-05" db="EMBL/GenBank/DDBJ databases">
        <authorList>
            <person name="Duchaud E."/>
        </authorList>
    </citation>
    <scope>NUCLEOTIDE SEQUENCE [LARGE SCALE GENOMIC DNA]</scope>
    <source>
        <strain evidence="2">Ena-SAMPLE-TAB-13-05-2024-13:56:06:370-140302</strain>
    </source>
</reference>
<dbReference type="InterPro" id="IPR015943">
    <property type="entry name" value="WD40/YVTN_repeat-like_dom_sf"/>
</dbReference>
<dbReference type="Gene3D" id="2.130.10.10">
    <property type="entry name" value="YVTN repeat-like/Quinoprotein amine dehydrogenase"/>
    <property type="match status" value="1"/>
</dbReference>
<organism evidence="2 3">
    <name type="scientific">Tenacibaculum platacis</name>
    <dbReference type="NCBI Taxonomy" id="3137852"/>
    <lineage>
        <taxon>Bacteria</taxon>
        <taxon>Pseudomonadati</taxon>
        <taxon>Bacteroidota</taxon>
        <taxon>Flavobacteriia</taxon>
        <taxon>Flavobacteriales</taxon>
        <taxon>Flavobacteriaceae</taxon>
        <taxon>Tenacibaculum</taxon>
    </lineage>
</organism>
<evidence type="ECO:0000313" key="3">
    <source>
        <dbReference type="Proteomes" id="UP001497416"/>
    </source>
</evidence>